<feature type="region of interest" description="Disordered" evidence="1">
    <location>
        <begin position="68"/>
        <end position="115"/>
    </location>
</feature>
<gene>
    <name evidence="2" type="ORF">ACH5RR_015691</name>
</gene>
<sequence>MFIKKHIMYALEAPKHDDAKVNNGVELIGGRPLMVMVSEDGRASKVDGANEGGGAKLNNGGANWTGEKIANDVGGGGASEDDGVNKSSGTELNEDGASGTGGPTVNGIGASESGGANKGCYMDEDDENCDERYFNGYSNFYTNDHIDYGYLDVYGSQGVEHEDAGAAGSLRADCGGIGVAQQTQDQEKQHIGSAVGKQVRAHCEDKHGEYGSIDTLLDDTQCWELNSNPGSSEDEGTEG</sequence>
<dbReference type="EMBL" id="JBJUIK010000007">
    <property type="protein sequence ID" value="KAL3522857.1"/>
    <property type="molecule type" value="Genomic_DNA"/>
</dbReference>
<evidence type="ECO:0000313" key="2">
    <source>
        <dbReference type="EMBL" id="KAL3522857.1"/>
    </source>
</evidence>
<proteinExistence type="predicted"/>
<keyword evidence="3" id="KW-1185">Reference proteome</keyword>
<protein>
    <submittedName>
        <fullName evidence="2">Uncharacterized protein</fullName>
    </submittedName>
</protein>
<name>A0ABD2ZXG2_9GENT</name>
<comment type="caution">
    <text evidence="2">The sequence shown here is derived from an EMBL/GenBank/DDBJ whole genome shotgun (WGS) entry which is preliminary data.</text>
</comment>
<organism evidence="2 3">
    <name type="scientific">Cinchona calisaya</name>
    <dbReference type="NCBI Taxonomy" id="153742"/>
    <lineage>
        <taxon>Eukaryota</taxon>
        <taxon>Viridiplantae</taxon>
        <taxon>Streptophyta</taxon>
        <taxon>Embryophyta</taxon>
        <taxon>Tracheophyta</taxon>
        <taxon>Spermatophyta</taxon>
        <taxon>Magnoliopsida</taxon>
        <taxon>eudicotyledons</taxon>
        <taxon>Gunneridae</taxon>
        <taxon>Pentapetalae</taxon>
        <taxon>asterids</taxon>
        <taxon>lamiids</taxon>
        <taxon>Gentianales</taxon>
        <taxon>Rubiaceae</taxon>
        <taxon>Cinchonoideae</taxon>
        <taxon>Cinchoneae</taxon>
        <taxon>Cinchona</taxon>
    </lineage>
</organism>
<accession>A0ABD2ZXG2</accession>
<evidence type="ECO:0000313" key="3">
    <source>
        <dbReference type="Proteomes" id="UP001630127"/>
    </source>
</evidence>
<evidence type="ECO:0000256" key="1">
    <source>
        <dbReference type="SAM" id="MobiDB-lite"/>
    </source>
</evidence>
<dbReference type="Proteomes" id="UP001630127">
    <property type="component" value="Unassembled WGS sequence"/>
</dbReference>
<reference evidence="2 3" key="1">
    <citation type="submission" date="2024-11" db="EMBL/GenBank/DDBJ databases">
        <title>A near-complete genome assembly of Cinchona calisaya.</title>
        <authorList>
            <person name="Lian D.C."/>
            <person name="Zhao X.W."/>
            <person name="Wei L."/>
        </authorList>
    </citation>
    <scope>NUCLEOTIDE SEQUENCE [LARGE SCALE GENOMIC DNA]</scope>
    <source>
        <tissue evidence="2">Nenye</tissue>
    </source>
</reference>
<dbReference type="AlphaFoldDB" id="A0ABD2ZXG2"/>